<feature type="compositionally biased region" description="Low complexity" evidence="1">
    <location>
        <begin position="390"/>
        <end position="428"/>
    </location>
</feature>
<feature type="region of interest" description="Disordered" evidence="1">
    <location>
        <begin position="390"/>
        <end position="464"/>
    </location>
</feature>
<feature type="compositionally biased region" description="Low complexity" evidence="1">
    <location>
        <begin position="119"/>
        <end position="129"/>
    </location>
</feature>
<dbReference type="KEGG" id="spu:115928518"/>
<feature type="compositionally biased region" description="Pro residues" evidence="1">
    <location>
        <begin position="429"/>
        <end position="438"/>
    </location>
</feature>
<organism evidence="2 3">
    <name type="scientific">Strongylocentrotus purpuratus</name>
    <name type="common">Purple sea urchin</name>
    <dbReference type="NCBI Taxonomy" id="7668"/>
    <lineage>
        <taxon>Eukaryota</taxon>
        <taxon>Metazoa</taxon>
        <taxon>Echinodermata</taxon>
        <taxon>Eleutherozoa</taxon>
        <taxon>Echinozoa</taxon>
        <taxon>Echinoidea</taxon>
        <taxon>Euechinoidea</taxon>
        <taxon>Echinacea</taxon>
        <taxon>Camarodonta</taxon>
        <taxon>Echinidea</taxon>
        <taxon>Strongylocentrotidae</taxon>
        <taxon>Strongylocentrotus</taxon>
    </lineage>
</organism>
<dbReference type="OrthoDB" id="10166396at2759"/>
<feature type="compositionally biased region" description="Basic and acidic residues" evidence="1">
    <location>
        <begin position="130"/>
        <end position="140"/>
    </location>
</feature>
<accession>A0A7M7T3R6</accession>
<protein>
    <submittedName>
        <fullName evidence="2">Uncharacterized protein</fullName>
    </submittedName>
</protein>
<dbReference type="Proteomes" id="UP000007110">
    <property type="component" value="Unassembled WGS sequence"/>
</dbReference>
<dbReference type="RefSeq" id="XP_030851661.1">
    <property type="nucleotide sequence ID" value="XM_030995801.1"/>
</dbReference>
<reference evidence="2" key="2">
    <citation type="submission" date="2021-01" db="UniProtKB">
        <authorList>
            <consortium name="EnsemblMetazoa"/>
        </authorList>
    </citation>
    <scope>IDENTIFICATION</scope>
</reference>
<evidence type="ECO:0000313" key="2">
    <source>
        <dbReference type="EnsemblMetazoa" id="XP_030851661"/>
    </source>
</evidence>
<feature type="region of interest" description="Disordered" evidence="1">
    <location>
        <begin position="282"/>
        <end position="305"/>
    </location>
</feature>
<dbReference type="OMA" id="WPNTGSE"/>
<name>A0A7M7T3R6_STRPU</name>
<dbReference type="AlphaFoldDB" id="A0A7M7T3R6"/>
<evidence type="ECO:0000313" key="3">
    <source>
        <dbReference type="Proteomes" id="UP000007110"/>
    </source>
</evidence>
<evidence type="ECO:0000256" key="1">
    <source>
        <dbReference type="SAM" id="MobiDB-lite"/>
    </source>
</evidence>
<dbReference type="InParanoid" id="A0A7M7T3R6"/>
<feature type="region of interest" description="Disordered" evidence="1">
    <location>
        <begin position="101"/>
        <end position="142"/>
    </location>
</feature>
<dbReference type="EnsemblMetazoa" id="XM_030995801">
    <property type="protein sequence ID" value="XP_030851661"/>
    <property type="gene ID" value="LOC115928518"/>
</dbReference>
<keyword evidence="3" id="KW-1185">Reference proteome</keyword>
<sequence length="464" mass="51132">MSEMAKYLKKRRISLHDIIFKNRKGSQEETRKEPPNERVVVQVVTERGAVGNAPLEKSQYKCPSPKSERRYIQVCNSAPDNEPVVDRVNLDVGTVVGDRMQGIGMPDLGRMKKSRRIDSGSGENSSGSDTSERYKCKSESDSSDENYILNRYFKSMTLSDDEKQPPSTRLGLPTIETGSSRSLSAIPWSEMKKDAPLSRSCYEICSNRTPGTSCGSSCSTSFMRQKQGKSLVTYWPNTGSESDIIDIIPLSSSTVARTKTNMNRPSKRETLSPLNLVQLESTQHSASMKSVKREPSSLHVSPNRSPYMSCDPTLSPSSVMSAETLPPAFSPFAACPVVNQRSLRPSYDLNLHPLRPSSSNPTINQAFDFHQHTFPSRLLSPVQLSPLSSSNPNLYINSPPDGNHSSSSVSPSSASGYSPSTSPGRLSPLPIPIPPSSPRPAWRCRRSPRVKQAGAEFQQNFDHF</sequence>
<reference evidence="3" key="1">
    <citation type="submission" date="2015-02" db="EMBL/GenBank/DDBJ databases">
        <title>Genome sequencing for Strongylocentrotus purpuratus.</title>
        <authorList>
            <person name="Murali S."/>
            <person name="Liu Y."/>
            <person name="Vee V."/>
            <person name="English A."/>
            <person name="Wang M."/>
            <person name="Skinner E."/>
            <person name="Han Y."/>
            <person name="Muzny D.M."/>
            <person name="Worley K.C."/>
            <person name="Gibbs R.A."/>
        </authorList>
    </citation>
    <scope>NUCLEOTIDE SEQUENCE</scope>
</reference>
<dbReference type="GeneID" id="115928518"/>
<proteinExistence type="predicted"/>